<organism evidence="2">
    <name type="scientific">Ixodes ricinus</name>
    <name type="common">Common tick</name>
    <name type="synonym">Acarus ricinus</name>
    <dbReference type="NCBI Taxonomy" id="34613"/>
    <lineage>
        <taxon>Eukaryota</taxon>
        <taxon>Metazoa</taxon>
        <taxon>Ecdysozoa</taxon>
        <taxon>Arthropoda</taxon>
        <taxon>Chelicerata</taxon>
        <taxon>Arachnida</taxon>
        <taxon>Acari</taxon>
        <taxon>Parasitiformes</taxon>
        <taxon>Ixodida</taxon>
        <taxon>Ixodoidea</taxon>
        <taxon>Ixodidae</taxon>
        <taxon>Ixodinae</taxon>
        <taxon>Ixodes</taxon>
    </lineage>
</organism>
<proteinExistence type="predicted"/>
<dbReference type="PROSITE" id="PS50878">
    <property type="entry name" value="RT_POL"/>
    <property type="match status" value="1"/>
</dbReference>
<protein>
    <submittedName>
        <fullName evidence="2">Putative tick transposon</fullName>
    </submittedName>
</protein>
<feature type="domain" description="Reverse transcriptase" evidence="1">
    <location>
        <begin position="266"/>
        <end position="542"/>
    </location>
</feature>
<dbReference type="EMBL" id="GEGO01003445">
    <property type="protein sequence ID" value="JAR91959.1"/>
    <property type="molecule type" value="Transcribed_RNA"/>
</dbReference>
<feature type="non-terminal residue" evidence="2">
    <location>
        <position position="1"/>
    </location>
</feature>
<dbReference type="AlphaFoldDB" id="A0A147BMG9"/>
<dbReference type="SUPFAM" id="SSF56672">
    <property type="entry name" value="DNA/RNA polymerases"/>
    <property type="match status" value="1"/>
</dbReference>
<dbReference type="Pfam" id="PF00078">
    <property type="entry name" value="RVT_1"/>
    <property type="match status" value="1"/>
</dbReference>
<evidence type="ECO:0000259" key="1">
    <source>
        <dbReference type="PROSITE" id="PS50878"/>
    </source>
</evidence>
<evidence type="ECO:0000313" key="2">
    <source>
        <dbReference type="EMBL" id="JAR91959.1"/>
    </source>
</evidence>
<dbReference type="InterPro" id="IPR000477">
    <property type="entry name" value="RT_dom"/>
</dbReference>
<sequence>DKYHPALDIKMTIQTPVLRQMPSGQNVEKSFNYAAGDYVGLYGYFSDFNWSSILESPNVNDQVNQLTAVVQEGMKKFIPLRKNVRSGFPYWFSPELRTALKRKSFLHRKFKKTGRPEFESKFQEVRSRCRALLKRDKQADTEAVESDLQRNPKRFWRGVKSRRGDRAGENAIVMEGNGGSTTDVCNVFAGVFGSVYTVDTGALPNETLPCTNTLSVSNIAIDEVTVETCIKARRPTLSAGHDGIPQAILKSYGCILTPVLCAIFINCLKSGIFPSIWKIHVVVPISKAGKRTDASNYRPISLLCSFSKLFEKVIHRSLSFSLQSTIITNQHGFFAGRSTTTNLVAFATAASKVVCDRGQLDVIYFDCSKAFDIVNHSILLSKLSAVGLCGPIYCLLEDYLRERVCYVRANGSCSPTYNATSGVPQGSVLGPLLFSVFVNDVASAITTSSFLLYAVDIKIFREIGGEFECMDLQSDITSFVGWCSRNHLKINHSKTKVMTYSRKTATVPFNYTINTNQLSRVGEIRDLGVVFDSALRFQGHVMHIVKSALRTLGLVCRVSREFRDPKTFLTLYCSLCRSHLEYASVVWGGTCHSNLLRISSVQAKFESIFKHRFNFAKAVDDVHSSPIRLQDLQGRPNTAELLFLYKCIHGQIDSSDILHHVSLHVPRVTTRKTSTFYLSSRVNTLDPVSRAELLYNNSSLNLDIFLDNFSDFVKSVRKLFCDF</sequence>
<dbReference type="PANTHER" id="PTHR33332">
    <property type="entry name" value="REVERSE TRANSCRIPTASE DOMAIN-CONTAINING PROTEIN"/>
    <property type="match status" value="1"/>
</dbReference>
<dbReference type="CDD" id="cd01650">
    <property type="entry name" value="RT_nLTR_like"/>
    <property type="match status" value="1"/>
</dbReference>
<dbReference type="InterPro" id="IPR043502">
    <property type="entry name" value="DNA/RNA_pol_sf"/>
</dbReference>
<name>A0A147BMG9_IXORI</name>
<dbReference type="GO" id="GO:0071897">
    <property type="term" value="P:DNA biosynthetic process"/>
    <property type="evidence" value="ECO:0007669"/>
    <property type="project" value="UniProtKB-ARBA"/>
</dbReference>
<accession>A0A147BMG9</accession>
<reference evidence="2" key="1">
    <citation type="journal article" date="2018" name="PLoS Negl. Trop. Dis.">
        <title>Sialome diversity of ticks revealed by RNAseq of single tick salivary glands.</title>
        <authorList>
            <person name="Perner J."/>
            <person name="Kropackova S."/>
            <person name="Kopacek P."/>
            <person name="Ribeiro J.M."/>
        </authorList>
    </citation>
    <scope>NUCLEOTIDE SEQUENCE</scope>
    <source>
        <strain evidence="2">Siblings of single egg batch collected in Ceske Budejovice</strain>
        <tissue evidence="2">Salivary glands</tissue>
    </source>
</reference>